<dbReference type="HOGENOM" id="CLU_087537_0_0_7"/>
<dbReference type="EMBL" id="CP001390">
    <property type="protein sequence ID" value="ACM20712.1"/>
    <property type="molecule type" value="Genomic_DNA"/>
</dbReference>
<feature type="transmembrane region" description="Helical" evidence="1">
    <location>
        <begin position="36"/>
        <end position="62"/>
    </location>
</feature>
<dbReference type="RefSeq" id="WP_012647441.1">
    <property type="nucleotide sequence ID" value="NC_011979.1"/>
</dbReference>
<protein>
    <submittedName>
        <fullName evidence="2">Uncharacterized protein</fullName>
    </submittedName>
</protein>
<dbReference type="STRING" id="316067.Geob_2358"/>
<dbReference type="Proteomes" id="UP000007721">
    <property type="component" value="Chromosome"/>
</dbReference>
<evidence type="ECO:0000313" key="3">
    <source>
        <dbReference type="Proteomes" id="UP000007721"/>
    </source>
</evidence>
<dbReference type="KEGG" id="geo:Geob_2358"/>
<keyword evidence="1" id="KW-0472">Membrane</keyword>
<keyword evidence="1" id="KW-1133">Transmembrane helix</keyword>
<keyword evidence="3" id="KW-1185">Reference proteome</keyword>
<evidence type="ECO:0000256" key="1">
    <source>
        <dbReference type="SAM" id="Phobius"/>
    </source>
</evidence>
<feature type="transmembrane region" description="Helical" evidence="1">
    <location>
        <begin position="12"/>
        <end position="30"/>
    </location>
</feature>
<evidence type="ECO:0000313" key="2">
    <source>
        <dbReference type="EMBL" id="ACM20712.1"/>
    </source>
</evidence>
<accession>B9LZF9</accession>
<keyword evidence="1" id="KW-0812">Transmembrane</keyword>
<organism evidence="2 3">
    <name type="scientific">Geotalea daltonii (strain DSM 22248 / JCM 15807 / FRC-32)</name>
    <name type="common">Geobacter daltonii</name>
    <dbReference type="NCBI Taxonomy" id="316067"/>
    <lineage>
        <taxon>Bacteria</taxon>
        <taxon>Pseudomonadati</taxon>
        <taxon>Thermodesulfobacteriota</taxon>
        <taxon>Desulfuromonadia</taxon>
        <taxon>Geobacterales</taxon>
        <taxon>Geobacteraceae</taxon>
        <taxon>Geotalea</taxon>
    </lineage>
</organism>
<dbReference type="AlphaFoldDB" id="B9LZF9"/>
<gene>
    <name evidence="2" type="ordered locus">Geob_2358</name>
</gene>
<dbReference type="eggNOG" id="ENOG5030AIC">
    <property type="taxonomic scope" value="Bacteria"/>
</dbReference>
<reference evidence="2 3" key="1">
    <citation type="submission" date="2009-01" db="EMBL/GenBank/DDBJ databases">
        <title>Complete sequence of Geobacter sp. FRC-32.</title>
        <authorList>
            <consortium name="US DOE Joint Genome Institute"/>
            <person name="Lucas S."/>
            <person name="Copeland A."/>
            <person name="Lapidus A."/>
            <person name="Glavina del Rio T."/>
            <person name="Dalin E."/>
            <person name="Tice H."/>
            <person name="Bruce D."/>
            <person name="Goodwin L."/>
            <person name="Pitluck S."/>
            <person name="Saunders E."/>
            <person name="Brettin T."/>
            <person name="Detter J.C."/>
            <person name="Han C."/>
            <person name="Larimer F."/>
            <person name="Land M."/>
            <person name="Hauser L."/>
            <person name="Kyrpides N."/>
            <person name="Ovchinnikova G."/>
            <person name="Kostka J."/>
            <person name="Richardson P."/>
        </authorList>
    </citation>
    <scope>NUCLEOTIDE SEQUENCE [LARGE SCALE GENOMIC DNA]</scope>
    <source>
        <strain evidence="3">DSM 22248 / JCM 15807 / FRC-32</strain>
    </source>
</reference>
<proteinExistence type="predicted"/>
<name>B9LZF9_GEODF</name>
<dbReference type="OrthoDB" id="9799090at2"/>
<sequence length="251" mass="29405">MKLSQIRSRNIALFMLVASIIIYVIDYFITGNIRDIYLGFLGNFAFLPIYVLFVTLMIERVLKEREREALRQKLNMVIGVFFSEVGTVLITDCSSFIREPGELSQRLRFSPQWADKDFSRVKDFLDGNEIRMDSSRGDLMALKSFLLGKKDFMLRLLENPNLLEHDEFTDLLWAVFHLIEELEARRSLNALPIADMEHLSGDIKRAYNHLLREWVVYMQHLMRDYPYLFSLAVRTNPMNPEARVEIADQSL</sequence>